<reference evidence="2" key="2">
    <citation type="submission" date="2022-01" db="EMBL/GenBank/DDBJ databases">
        <authorList>
            <person name="Yamashiro T."/>
            <person name="Shiraishi A."/>
            <person name="Satake H."/>
            <person name="Nakayama K."/>
        </authorList>
    </citation>
    <scope>NUCLEOTIDE SEQUENCE</scope>
</reference>
<comment type="caution">
    <text evidence="2">The sequence shown here is derived from an EMBL/GenBank/DDBJ whole genome shotgun (WGS) entry which is preliminary data.</text>
</comment>
<keyword evidence="3" id="KW-1185">Reference proteome</keyword>
<reference evidence="2" key="1">
    <citation type="journal article" date="2022" name="Int. J. Mol. Sci.">
        <title>Draft Genome of Tanacetum Coccineum: Genomic Comparison of Closely Related Tanacetum-Family Plants.</title>
        <authorList>
            <person name="Yamashiro T."/>
            <person name="Shiraishi A."/>
            <person name="Nakayama K."/>
            <person name="Satake H."/>
        </authorList>
    </citation>
    <scope>NUCLEOTIDE SEQUENCE</scope>
</reference>
<dbReference type="EMBL" id="BQNB010011515">
    <property type="protein sequence ID" value="GJS91560.1"/>
    <property type="molecule type" value="Genomic_DNA"/>
</dbReference>
<evidence type="ECO:0000313" key="2">
    <source>
        <dbReference type="EMBL" id="GJS91560.1"/>
    </source>
</evidence>
<evidence type="ECO:0000313" key="3">
    <source>
        <dbReference type="Proteomes" id="UP001151760"/>
    </source>
</evidence>
<gene>
    <name evidence="2" type="ORF">Tco_0774196</name>
</gene>
<feature type="region of interest" description="Disordered" evidence="1">
    <location>
        <begin position="98"/>
        <end position="134"/>
    </location>
</feature>
<proteinExistence type="predicted"/>
<accession>A0ABQ4ZMW6</accession>
<sequence length="201" mass="23337">MCIVQTIIEDRDAYQAEVPILISNKFNAQAPKIIEELFKSYKQNNVIQVHPTTIASTKTISSADIQQQLYTKMKRSLQDQVDDPSLCEVLKRKFEKSYTSNPSCMDDDIHSHYDDHQEDDAPPETEKRVKRHKTSKRSKSEWDAWLEETIIDEDEVIPKDESPDLITDIQNVDKHVPTIFDRVRIEATLNDMLSNQFKNAE</sequence>
<name>A0ABQ4ZMW6_9ASTR</name>
<dbReference type="Proteomes" id="UP001151760">
    <property type="component" value="Unassembled WGS sequence"/>
</dbReference>
<evidence type="ECO:0000256" key="1">
    <source>
        <dbReference type="SAM" id="MobiDB-lite"/>
    </source>
</evidence>
<protein>
    <submittedName>
        <fullName evidence="2">Uncharacterized protein</fullName>
    </submittedName>
</protein>
<organism evidence="2 3">
    <name type="scientific">Tanacetum coccineum</name>
    <dbReference type="NCBI Taxonomy" id="301880"/>
    <lineage>
        <taxon>Eukaryota</taxon>
        <taxon>Viridiplantae</taxon>
        <taxon>Streptophyta</taxon>
        <taxon>Embryophyta</taxon>
        <taxon>Tracheophyta</taxon>
        <taxon>Spermatophyta</taxon>
        <taxon>Magnoliopsida</taxon>
        <taxon>eudicotyledons</taxon>
        <taxon>Gunneridae</taxon>
        <taxon>Pentapetalae</taxon>
        <taxon>asterids</taxon>
        <taxon>campanulids</taxon>
        <taxon>Asterales</taxon>
        <taxon>Asteraceae</taxon>
        <taxon>Asteroideae</taxon>
        <taxon>Anthemideae</taxon>
        <taxon>Anthemidinae</taxon>
        <taxon>Tanacetum</taxon>
    </lineage>
</organism>